<proteinExistence type="predicted"/>
<organism evidence="2 3">
    <name type="scientific">Bos mutus</name>
    <name type="common">wild yak</name>
    <dbReference type="NCBI Taxonomy" id="72004"/>
    <lineage>
        <taxon>Eukaryota</taxon>
        <taxon>Metazoa</taxon>
        <taxon>Chordata</taxon>
        <taxon>Craniata</taxon>
        <taxon>Vertebrata</taxon>
        <taxon>Euteleostomi</taxon>
        <taxon>Mammalia</taxon>
        <taxon>Eutheria</taxon>
        <taxon>Laurasiatheria</taxon>
        <taxon>Artiodactyla</taxon>
        <taxon>Ruminantia</taxon>
        <taxon>Pecora</taxon>
        <taxon>Bovidae</taxon>
        <taxon>Bovinae</taxon>
        <taxon>Bos</taxon>
    </lineage>
</organism>
<protein>
    <submittedName>
        <fullName evidence="2">Uncharacterized protein</fullName>
    </submittedName>
</protein>
<gene>
    <name evidence="2" type="ORF">E5288_WYG006955</name>
</gene>
<comment type="caution">
    <text evidence="2">The sequence shown here is derived from an EMBL/GenBank/DDBJ whole genome shotgun (WGS) entry which is preliminary data.</text>
</comment>
<name>A0A6B0QS05_9CETA</name>
<dbReference type="Proteomes" id="UP000322234">
    <property type="component" value="Unassembled WGS sequence"/>
</dbReference>
<dbReference type="EMBL" id="VBQZ03000002">
    <property type="protein sequence ID" value="MXQ79770.1"/>
    <property type="molecule type" value="Genomic_DNA"/>
</dbReference>
<evidence type="ECO:0000313" key="2">
    <source>
        <dbReference type="EMBL" id="MXQ79770.1"/>
    </source>
</evidence>
<sequence length="211" mass="23014">MAVSSETTRKRYQLSPGAPGGETSQGTNMASAWRVKKVKFNLSEPYVMSKKLEKEQLVSVRSEEQTRIEVPLQGRSSSQYVSLDAATKFRRSSAKARLCCARIPHVLAAEARSSFSPWCPGVSPKQLPVVSDKAESSFTMQKIEGSEDHLSWVTVAHKSCCPSSGLTISSVGSHRVGKTNENACNTLKNGCKSSEKPQEDAMFLKVSSEKP</sequence>
<evidence type="ECO:0000256" key="1">
    <source>
        <dbReference type="SAM" id="MobiDB-lite"/>
    </source>
</evidence>
<dbReference type="AlphaFoldDB" id="A0A6B0QS05"/>
<reference evidence="2" key="1">
    <citation type="submission" date="2019-10" db="EMBL/GenBank/DDBJ databases">
        <title>The sequence and de novo assembly of the wild yak genome.</title>
        <authorList>
            <person name="Liu Y."/>
        </authorList>
    </citation>
    <scope>NUCLEOTIDE SEQUENCE [LARGE SCALE GENOMIC DNA]</scope>
    <source>
        <strain evidence="2">WY2019</strain>
    </source>
</reference>
<accession>A0A6B0QS05</accession>
<feature type="region of interest" description="Disordered" evidence="1">
    <location>
        <begin position="1"/>
        <end position="29"/>
    </location>
</feature>
<keyword evidence="3" id="KW-1185">Reference proteome</keyword>
<evidence type="ECO:0000313" key="3">
    <source>
        <dbReference type="Proteomes" id="UP000322234"/>
    </source>
</evidence>